<dbReference type="GO" id="GO:0043531">
    <property type="term" value="F:ADP binding"/>
    <property type="evidence" value="ECO:0007669"/>
    <property type="project" value="InterPro"/>
</dbReference>
<dbReference type="Pfam" id="PF23282">
    <property type="entry name" value="WHD_ROQ1"/>
    <property type="match status" value="1"/>
</dbReference>
<dbReference type="InterPro" id="IPR027417">
    <property type="entry name" value="P-loop_NTPase"/>
</dbReference>
<feature type="domain" description="ALOG" evidence="4">
    <location>
        <begin position="411"/>
        <end position="505"/>
    </location>
</feature>
<dbReference type="EMBL" id="GEVI01026892">
    <property type="protein sequence ID" value="JAU05428.1"/>
    <property type="molecule type" value="Transcribed_RNA"/>
</dbReference>
<dbReference type="PRINTS" id="PR00364">
    <property type="entry name" value="DISEASERSIST"/>
</dbReference>
<evidence type="ECO:0000259" key="4">
    <source>
        <dbReference type="PROSITE" id="PS51697"/>
    </source>
</evidence>
<reference evidence="5" key="1">
    <citation type="submission" date="2016-07" db="EMBL/GenBank/DDBJ databases">
        <title>De novo transcriptome assembly of four accessions of the metal hyperaccumulator plant Noccaea caerulescens.</title>
        <authorList>
            <person name="Blande D."/>
            <person name="Halimaa P."/>
            <person name="Tervahauta A.I."/>
            <person name="Aarts M.G."/>
            <person name="Karenlampi S.O."/>
        </authorList>
    </citation>
    <scope>NUCLEOTIDE SEQUENCE</scope>
</reference>
<dbReference type="InterPro" id="IPR044974">
    <property type="entry name" value="Disease_R_plants"/>
</dbReference>
<keyword evidence="2" id="KW-0677">Repeat</keyword>
<dbReference type="Gene3D" id="3.30.70.100">
    <property type="match status" value="1"/>
</dbReference>
<dbReference type="Pfam" id="PF18117">
    <property type="entry name" value="EDS1_EP"/>
    <property type="match status" value="1"/>
</dbReference>
<evidence type="ECO:0000256" key="1">
    <source>
        <dbReference type="ARBA" id="ARBA00022614"/>
    </source>
</evidence>
<dbReference type="SUPFAM" id="SSF46785">
    <property type="entry name" value="Winged helix' DNA-binding domain"/>
    <property type="match status" value="1"/>
</dbReference>
<dbReference type="InterPro" id="IPR058192">
    <property type="entry name" value="WHD_ROQ1-like"/>
</dbReference>
<dbReference type="FunFam" id="3.80.10.10:FF:000386">
    <property type="entry name" value="Disease resistance protein RPS4"/>
    <property type="match status" value="1"/>
</dbReference>
<dbReference type="InterPro" id="IPR011713">
    <property type="entry name" value="Leu-rich_rpt_3"/>
</dbReference>
<name>A0A1J3CMB6_NOCCA</name>
<protein>
    <submittedName>
        <fullName evidence="5">Putative WRKY transcription factor 19</fullName>
    </submittedName>
</protein>
<dbReference type="InterPro" id="IPR002182">
    <property type="entry name" value="NB-ARC"/>
</dbReference>
<dbReference type="Gene3D" id="3.40.50.10140">
    <property type="entry name" value="Toll/interleukin-1 receptor homology (TIR) domain"/>
    <property type="match status" value="1"/>
</dbReference>
<dbReference type="InterPro" id="IPR035897">
    <property type="entry name" value="Toll_tir_struct_dom_sf"/>
</dbReference>
<dbReference type="AlphaFoldDB" id="A0A1J3CMB6"/>
<evidence type="ECO:0000256" key="3">
    <source>
        <dbReference type="SAM" id="MobiDB-lite"/>
    </source>
</evidence>
<feature type="region of interest" description="Disordered" evidence="3">
    <location>
        <begin position="362"/>
        <end position="392"/>
    </location>
</feature>
<dbReference type="InterPro" id="IPR032675">
    <property type="entry name" value="LRR_dom_sf"/>
</dbReference>
<proteinExistence type="predicted"/>
<gene>
    <name evidence="5" type="ORF">GA_TR15878_c2_g1_i1_g.49556</name>
</gene>
<accession>A0A1J3CMB6</accession>
<feature type="compositionally biased region" description="Basic and acidic residues" evidence="3">
    <location>
        <begin position="362"/>
        <end position="386"/>
    </location>
</feature>
<dbReference type="SUPFAM" id="SSF52540">
    <property type="entry name" value="P-loop containing nucleoside triphosphate hydrolases"/>
    <property type="match status" value="1"/>
</dbReference>
<dbReference type="InterPro" id="IPR006936">
    <property type="entry name" value="ALOG_dom"/>
</dbReference>
<dbReference type="Pfam" id="PF00931">
    <property type="entry name" value="NB-ARC"/>
    <property type="match status" value="1"/>
</dbReference>
<evidence type="ECO:0000313" key="5">
    <source>
        <dbReference type="EMBL" id="JAU05428.1"/>
    </source>
</evidence>
<organism evidence="5">
    <name type="scientific">Noccaea caerulescens</name>
    <name type="common">Alpine penny-cress</name>
    <name type="synonym">Thlaspi caerulescens</name>
    <dbReference type="NCBI Taxonomy" id="107243"/>
    <lineage>
        <taxon>Eukaryota</taxon>
        <taxon>Viridiplantae</taxon>
        <taxon>Streptophyta</taxon>
        <taxon>Embryophyta</taxon>
        <taxon>Tracheophyta</taxon>
        <taxon>Spermatophyta</taxon>
        <taxon>Magnoliopsida</taxon>
        <taxon>eudicotyledons</taxon>
        <taxon>Gunneridae</taxon>
        <taxon>Pentapetalae</taxon>
        <taxon>rosids</taxon>
        <taxon>malvids</taxon>
        <taxon>Brassicales</taxon>
        <taxon>Brassicaceae</taxon>
        <taxon>Coluteocarpeae</taxon>
        <taxon>Noccaea</taxon>
    </lineage>
</organism>
<dbReference type="InterPro" id="IPR041266">
    <property type="entry name" value="EDS1_EP"/>
</dbReference>
<evidence type="ECO:0000256" key="2">
    <source>
        <dbReference type="ARBA" id="ARBA00022737"/>
    </source>
</evidence>
<dbReference type="Pfam" id="PF07725">
    <property type="entry name" value="LRR_3"/>
    <property type="match status" value="1"/>
</dbReference>
<keyword evidence="1" id="KW-0433">Leucine-rich repeat</keyword>
<sequence length="1246" mass="142984">MVDSRPISMSDDVINRMEERMREKIERADMVNQLKDMKIPMLNIDCYRKISKKDKTCYYDRFKTHTASPFSRDYLDVWIHKNELDNYWKSVVTEIERMPEEETLILKSLFIYSGTMYRRMIEPLDIAEYYLSGREEYRTLGRSHHYVMLEKWFGNELIKSGGSDLSDLLTFDSCFWAEVEEAMIVLNLLKTQKLMRDEVLTRKLACFEEYVWEMIRKREVSSEIFLEKSSFMRWWKEYKEIKGRDGFDSSPSDFTEFMNTRKYESYGLLEDRTGDSLKSFVDEKDKGHKMLVVVLKIHLRNEKEKHKALLTISKIAGVISVSLNGYQRITVIGIMDPVVIVNKLRKYWRVIINSVATKEKIQQKKENSKELSEKQVETSDKGKDGKSVLSGDSGSGSIIATVTSKSIHTALNMSKPNDDWSSFCEFLGTHLPPLNLSDCRAEDVIDFLRIQQASGDVEALVGHLSATCEAYGIKLKENPFRSLAVARFLKEVTRESQCILVFWCNDSHDVDESRFMEKISEELHKREVTPLMYNLSGREDLDTELLDRSSVGIVVLSNSHACSSESLDHLVAIMEHWKAQDFVYFKETHSDTGLEGREEAVQLQYLNPIQADRVHNWKAAMAEIASIYGHERTEGTQVMLAKEVVRNACIRLDLKKSKNVARILAFLNKSQPSDAEIVGLWGMAGIGKTSIAREIYGILAPQYDLCYFLEDFYLTCQKKGLRQMRDDFFSKVFGEISLSISACDIKPSFMRDWSHSKTILVVLDGVNYARDAEAVIGGFGWFSHGHRIILTSRRKQVLLQCKVKEPYEIQSLWEFESFRLCKQYLNGESEVISELMSCSSGIPLSLEVFGSSLSKEHINNKKEHLQWLRRNPPTKIQEAFQRSFSGLDENEKNIFLDLACFFRGENKDDVVQILDACGFFTYLGICELIDESLISLVDNRIEIPIPFQDIGRFIVNQEDKDPCERSRLWDSNDIADVLSKNSGTEAIEGIFMDACDLTCALSPTVFSNMHGLRLLKFYCSTSGNECKLNLPQGLDTLPDELRLLHWEYYPLKYLPKKFDPENLVEVNMPYSNMEKLWEGKKNLGKLKKIKLSHSRKLTDIMMLSEAMNLEQIDLEGCTSLVDVSTSIPLSGKVVSLNMKDCSSLRTLPAMVGLTSLKLLSLTDCSELEEIQDFAPNLKQLYLAGTLIRELPLSIENIGQLVTLDLENCRRLQHLPFGIRNSRSIVELKLSGCTSLKRIRAFQNLRP</sequence>
<dbReference type="GO" id="GO:0006952">
    <property type="term" value="P:defense response"/>
    <property type="evidence" value="ECO:0007669"/>
    <property type="project" value="InterPro"/>
</dbReference>
<dbReference type="SUPFAM" id="SSF52058">
    <property type="entry name" value="L domain-like"/>
    <property type="match status" value="1"/>
</dbReference>
<dbReference type="PANTHER" id="PTHR11017:SF549">
    <property type="entry name" value="DISEASE RESISTANCE PROTEIN RPP2A"/>
    <property type="match status" value="1"/>
</dbReference>
<dbReference type="InterPro" id="IPR036390">
    <property type="entry name" value="WH_DNA-bd_sf"/>
</dbReference>
<dbReference type="Gene3D" id="3.80.10.10">
    <property type="entry name" value="Ribonuclease Inhibitor"/>
    <property type="match status" value="2"/>
</dbReference>
<dbReference type="Gene3D" id="3.40.50.300">
    <property type="entry name" value="P-loop containing nucleotide triphosphate hydrolases"/>
    <property type="match status" value="1"/>
</dbReference>
<dbReference type="PANTHER" id="PTHR11017">
    <property type="entry name" value="LEUCINE-RICH REPEAT-CONTAINING PROTEIN"/>
    <property type="match status" value="1"/>
</dbReference>
<dbReference type="PROSITE" id="PS51697">
    <property type="entry name" value="ALOG"/>
    <property type="match status" value="1"/>
</dbReference>